<dbReference type="EMBL" id="JAHQIW010002093">
    <property type="protein sequence ID" value="KAJ1354478.1"/>
    <property type="molecule type" value="Genomic_DNA"/>
</dbReference>
<reference evidence="1" key="1">
    <citation type="submission" date="2021-06" db="EMBL/GenBank/DDBJ databases">
        <title>Parelaphostrongylus tenuis whole genome reference sequence.</title>
        <authorList>
            <person name="Garwood T.J."/>
            <person name="Larsen P.A."/>
            <person name="Fountain-Jones N.M."/>
            <person name="Garbe J.R."/>
            <person name="Macchietto M.G."/>
            <person name="Kania S.A."/>
            <person name="Gerhold R.W."/>
            <person name="Richards J.E."/>
            <person name="Wolf T.M."/>
        </authorList>
    </citation>
    <scope>NUCLEOTIDE SEQUENCE</scope>
    <source>
        <strain evidence="1">MNPRO001-30</strain>
        <tissue evidence="1">Meninges</tissue>
    </source>
</reference>
<sequence>MRETEMEENNDEAANHKVHGSAMAITLFKCDCKVRIDVNIPQHVNHHTEQFTYQFLWIYCCHCK</sequence>
<keyword evidence="2" id="KW-1185">Reference proteome</keyword>
<dbReference type="Proteomes" id="UP001196413">
    <property type="component" value="Unassembled WGS sequence"/>
</dbReference>
<dbReference type="AlphaFoldDB" id="A0AAD5QJM6"/>
<organism evidence="1 2">
    <name type="scientific">Parelaphostrongylus tenuis</name>
    <name type="common">Meningeal worm</name>
    <dbReference type="NCBI Taxonomy" id="148309"/>
    <lineage>
        <taxon>Eukaryota</taxon>
        <taxon>Metazoa</taxon>
        <taxon>Ecdysozoa</taxon>
        <taxon>Nematoda</taxon>
        <taxon>Chromadorea</taxon>
        <taxon>Rhabditida</taxon>
        <taxon>Rhabditina</taxon>
        <taxon>Rhabditomorpha</taxon>
        <taxon>Strongyloidea</taxon>
        <taxon>Metastrongylidae</taxon>
        <taxon>Parelaphostrongylus</taxon>
    </lineage>
</organism>
<proteinExistence type="predicted"/>
<name>A0AAD5QJM6_PARTN</name>
<protein>
    <submittedName>
        <fullName evidence="1">Uncharacterized protein</fullName>
    </submittedName>
</protein>
<evidence type="ECO:0000313" key="2">
    <source>
        <dbReference type="Proteomes" id="UP001196413"/>
    </source>
</evidence>
<comment type="caution">
    <text evidence="1">The sequence shown here is derived from an EMBL/GenBank/DDBJ whole genome shotgun (WGS) entry which is preliminary data.</text>
</comment>
<evidence type="ECO:0000313" key="1">
    <source>
        <dbReference type="EMBL" id="KAJ1354478.1"/>
    </source>
</evidence>
<gene>
    <name evidence="1" type="ORF">KIN20_011441</name>
</gene>
<accession>A0AAD5QJM6</accession>